<keyword evidence="2" id="KW-1185">Reference proteome</keyword>
<comment type="caution">
    <text evidence="1">The sequence shown here is derived from an EMBL/GenBank/DDBJ whole genome shotgun (WGS) entry which is preliminary data.</text>
</comment>
<name>A0AAV7PUV2_PLEWA</name>
<dbReference type="Proteomes" id="UP001066276">
    <property type="component" value="Chromosome 7"/>
</dbReference>
<reference evidence="1" key="1">
    <citation type="journal article" date="2022" name="bioRxiv">
        <title>Sequencing and chromosome-scale assembly of the giantPleurodeles waltlgenome.</title>
        <authorList>
            <person name="Brown T."/>
            <person name="Elewa A."/>
            <person name="Iarovenko S."/>
            <person name="Subramanian E."/>
            <person name="Araus A.J."/>
            <person name="Petzold A."/>
            <person name="Susuki M."/>
            <person name="Suzuki K.-i.T."/>
            <person name="Hayashi T."/>
            <person name="Toyoda A."/>
            <person name="Oliveira C."/>
            <person name="Osipova E."/>
            <person name="Leigh N.D."/>
            <person name="Simon A."/>
            <person name="Yun M.H."/>
        </authorList>
    </citation>
    <scope>NUCLEOTIDE SEQUENCE</scope>
    <source>
        <strain evidence="1">20211129_DDA</strain>
        <tissue evidence="1">Liver</tissue>
    </source>
</reference>
<organism evidence="1 2">
    <name type="scientific">Pleurodeles waltl</name>
    <name type="common">Iberian ribbed newt</name>
    <dbReference type="NCBI Taxonomy" id="8319"/>
    <lineage>
        <taxon>Eukaryota</taxon>
        <taxon>Metazoa</taxon>
        <taxon>Chordata</taxon>
        <taxon>Craniata</taxon>
        <taxon>Vertebrata</taxon>
        <taxon>Euteleostomi</taxon>
        <taxon>Amphibia</taxon>
        <taxon>Batrachia</taxon>
        <taxon>Caudata</taxon>
        <taxon>Salamandroidea</taxon>
        <taxon>Salamandridae</taxon>
        <taxon>Pleurodelinae</taxon>
        <taxon>Pleurodeles</taxon>
    </lineage>
</organism>
<dbReference type="AlphaFoldDB" id="A0AAV7PUV2"/>
<gene>
    <name evidence="1" type="ORF">NDU88_009385</name>
</gene>
<sequence length="214" mass="23897">MAECVRHAGPTRVGDTLTPRSCGRTGASSFSAQLIAARFVEWGEWELGESWGGPDWTRALTRGDRTGRAQRRVKQEAPEVVNGLDDGRLGREHLPNFSAKGNVDWVEEKSPLEGAKRRQTLGNSLVQNKASHQGSPGITRWIVYYFGTSHTYKRRASLSTQSLSSWSEQLIQGLVQMATNQHSGARVVKLHLKYARRLADQEEKVPFLVRYGHA</sequence>
<proteinExistence type="predicted"/>
<evidence type="ECO:0000313" key="2">
    <source>
        <dbReference type="Proteomes" id="UP001066276"/>
    </source>
</evidence>
<accession>A0AAV7PUV2</accession>
<evidence type="ECO:0000313" key="1">
    <source>
        <dbReference type="EMBL" id="KAJ1131042.1"/>
    </source>
</evidence>
<dbReference type="EMBL" id="JANPWB010000011">
    <property type="protein sequence ID" value="KAJ1131042.1"/>
    <property type="molecule type" value="Genomic_DNA"/>
</dbReference>
<protein>
    <submittedName>
        <fullName evidence="1">Uncharacterized protein</fullName>
    </submittedName>
</protein>